<dbReference type="GO" id="GO:0016020">
    <property type="term" value="C:membrane"/>
    <property type="evidence" value="ECO:0007669"/>
    <property type="project" value="TreeGrafter"/>
</dbReference>
<dbReference type="Proteomes" id="UP000003566">
    <property type="component" value="Unassembled WGS sequence"/>
</dbReference>
<feature type="transmembrane region" description="Helical" evidence="1">
    <location>
        <begin position="196"/>
        <end position="213"/>
    </location>
</feature>
<keyword evidence="1" id="KW-0812">Transmembrane</keyword>
<feature type="transmembrane region" description="Helical" evidence="1">
    <location>
        <begin position="297"/>
        <end position="323"/>
    </location>
</feature>
<feature type="transmembrane region" description="Helical" evidence="1">
    <location>
        <begin position="166"/>
        <end position="184"/>
    </location>
</feature>
<evidence type="ECO:0000256" key="1">
    <source>
        <dbReference type="SAM" id="Phobius"/>
    </source>
</evidence>
<proteinExistence type="predicted"/>
<feature type="transmembrane region" description="Helical" evidence="1">
    <location>
        <begin position="264"/>
        <end position="285"/>
    </location>
</feature>
<organism evidence="3 4">
    <name type="scientific">Bacteroides xylanisolvens CL03T12C04</name>
    <dbReference type="NCBI Taxonomy" id="997892"/>
    <lineage>
        <taxon>Bacteria</taxon>
        <taxon>Pseudomonadati</taxon>
        <taxon>Bacteroidota</taxon>
        <taxon>Bacteroidia</taxon>
        <taxon>Bacteroidales</taxon>
        <taxon>Bacteroidaceae</taxon>
        <taxon>Bacteroides</taxon>
    </lineage>
</organism>
<feature type="transmembrane region" description="Helical" evidence="1">
    <location>
        <begin position="69"/>
        <end position="88"/>
    </location>
</feature>
<feature type="transmembrane region" description="Helical" evidence="1">
    <location>
        <begin position="225"/>
        <end position="244"/>
    </location>
</feature>
<keyword evidence="1" id="KW-1133">Transmembrane helix</keyword>
<keyword evidence="1" id="KW-0472">Membrane</keyword>
<feature type="transmembrane region" description="Helical" evidence="1">
    <location>
        <begin position="361"/>
        <end position="380"/>
    </location>
</feature>
<evidence type="ECO:0000313" key="3">
    <source>
        <dbReference type="EMBL" id="EIY86454.1"/>
    </source>
</evidence>
<evidence type="ECO:0000259" key="2">
    <source>
        <dbReference type="Pfam" id="PF01757"/>
    </source>
</evidence>
<dbReference type="RefSeq" id="WP_008022737.1">
    <property type="nucleotide sequence ID" value="NZ_JAGHEF010000002.1"/>
</dbReference>
<name>I9JI43_9BACE</name>
<dbReference type="Pfam" id="PF01757">
    <property type="entry name" value="Acyl_transf_3"/>
    <property type="match status" value="1"/>
</dbReference>
<dbReference type="InterPro" id="IPR002656">
    <property type="entry name" value="Acyl_transf_3_dom"/>
</dbReference>
<feature type="transmembrane region" description="Helical" evidence="1">
    <location>
        <begin position="7"/>
        <end position="24"/>
    </location>
</feature>
<dbReference type="GO" id="GO:0000271">
    <property type="term" value="P:polysaccharide biosynthetic process"/>
    <property type="evidence" value="ECO:0007669"/>
    <property type="project" value="TreeGrafter"/>
</dbReference>
<dbReference type="GO" id="GO:0016747">
    <property type="term" value="F:acyltransferase activity, transferring groups other than amino-acyl groups"/>
    <property type="evidence" value="ECO:0007669"/>
    <property type="project" value="InterPro"/>
</dbReference>
<reference evidence="3 4" key="1">
    <citation type="submission" date="2012-02" db="EMBL/GenBank/DDBJ databases">
        <title>The Genome Sequence of Bacteroides xylanisolvens CL03T12C04.</title>
        <authorList>
            <consortium name="The Broad Institute Genome Sequencing Platform"/>
            <person name="Earl A."/>
            <person name="Ward D."/>
            <person name="Feldgarden M."/>
            <person name="Gevers D."/>
            <person name="Zitomersky N.L."/>
            <person name="Coyne M.J."/>
            <person name="Comstock L.E."/>
            <person name="Young S.K."/>
            <person name="Zeng Q."/>
            <person name="Gargeya S."/>
            <person name="Fitzgerald M."/>
            <person name="Haas B."/>
            <person name="Abouelleil A."/>
            <person name="Alvarado L."/>
            <person name="Arachchi H.M."/>
            <person name="Berlin A."/>
            <person name="Chapman S.B."/>
            <person name="Gearin G."/>
            <person name="Goldberg J."/>
            <person name="Griggs A."/>
            <person name="Gujja S."/>
            <person name="Hansen M."/>
            <person name="Heiman D."/>
            <person name="Howarth C."/>
            <person name="Larimer J."/>
            <person name="Lui A."/>
            <person name="MacDonald P.J.P."/>
            <person name="McCowen C."/>
            <person name="Montmayeur A."/>
            <person name="Murphy C."/>
            <person name="Neiman D."/>
            <person name="Pearson M."/>
            <person name="Priest M."/>
            <person name="Roberts A."/>
            <person name="Saif S."/>
            <person name="Shea T."/>
            <person name="Sisk P."/>
            <person name="Stolte C."/>
            <person name="Sykes S."/>
            <person name="Wortman J."/>
            <person name="Nusbaum C."/>
            <person name="Birren B."/>
        </authorList>
    </citation>
    <scope>NUCLEOTIDE SEQUENCE [LARGE SCALE GENOMIC DNA]</scope>
    <source>
        <strain evidence="3 4">CL03T12C04</strain>
    </source>
</reference>
<dbReference type="PANTHER" id="PTHR23028">
    <property type="entry name" value="ACETYLTRANSFERASE"/>
    <property type="match status" value="1"/>
</dbReference>
<protein>
    <recommendedName>
        <fullName evidence="2">Acyltransferase 3 domain-containing protein</fullName>
    </recommendedName>
</protein>
<dbReference type="AlphaFoldDB" id="I9JI43"/>
<feature type="transmembrane region" description="Helical" evidence="1">
    <location>
        <begin position="30"/>
        <end position="48"/>
    </location>
</feature>
<accession>I9JI43</accession>
<feature type="transmembrane region" description="Helical" evidence="1">
    <location>
        <begin position="329"/>
        <end position="349"/>
    </location>
</feature>
<sequence length="546" mass="62444">MYRQDIDALKGIAIIAVVLFHLGFLKSGYLGVDLFFVINGFFVIPSVIRQIGNNTFSYISFLEKKLIRFLPLVVLASAVSLGLGYFLMLPDHYENLAQAVIAGNLMSENVLSAITTKNYWDVSNEFKPLMHLWYLGILYEFYIVFPLIMYLVKFVAKKTNNDSNKVMKITLLSLCIVSFVLYIMPFDSVGNKFYFLHYRMFEIGVGGIIAQIVQSKNPKATFCKIVQPISLLFLLLLMSCSLFPSTQLSNIPVIGSANLLNNGLPISSSFALILTVLFSCAAIICDKGGSFVLRSKVLMWVGKMSFSLFIWHQVIIAFYRYSISYNMNLMAYVTLFVLSFILAIFSYYCIEKKIKATHQTFIVWVLMVIFVIIPSTYLFLHAGVVRDVPELNVVKGTEHRGMFGEYCDRVYCYNQDFPDNGKKNVLVVNISFGRDFANVLLESPYKDSINLSYVYLWRYPEALKRAKSADYIFSFTSKEDIPQEVWNIKKKTAKVYGIGTKNYGASNGVCYARRRDADFHKKTNKLVPGYKELNEKWRISWGENYM</sequence>
<dbReference type="EMBL" id="AGXE01000012">
    <property type="protein sequence ID" value="EIY86454.1"/>
    <property type="molecule type" value="Genomic_DNA"/>
</dbReference>
<dbReference type="PANTHER" id="PTHR23028:SF53">
    <property type="entry name" value="ACYL_TRANSF_3 DOMAIN-CONTAINING PROTEIN"/>
    <property type="match status" value="1"/>
</dbReference>
<feature type="transmembrane region" description="Helical" evidence="1">
    <location>
        <begin position="132"/>
        <end position="154"/>
    </location>
</feature>
<dbReference type="PATRIC" id="fig|997892.3.peg.1991"/>
<dbReference type="InterPro" id="IPR050879">
    <property type="entry name" value="Acyltransferase_3"/>
</dbReference>
<evidence type="ECO:0000313" key="4">
    <source>
        <dbReference type="Proteomes" id="UP000003566"/>
    </source>
</evidence>
<comment type="caution">
    <text evidence="3">The sequence shown here is derived from an EMBL/GenBank/DDBJ whole genome shotgun (WGS) entry which is preliminary data.</text>
</comment>
<gene>
    <name evidence="3" type="ORF">HMPREF1074_01938</name>
</gene>
<dbReference type="HOGENOM" id="CLU_005679_10_2_10"/>
<feature type="domain" description="Acyltransferase 3" evidence="2">
    <location>
        <begin position="5"/>
        <end position="347"/>
    </location>
</feature>